<proteinExistence type="inferred from homology"/>
<dbReference type="InterPro" id="IPR003593">
    <property type="entry name" value="AAA+_ATPase"/>
</dbReference>
<dbReference type="NCBIfam" id="NF008453">
    <property type="entry name" value="PRK11308.1"/>
    <property type="match status" value="1"/>
</dbReference>
<protein>
    <submittedName>
        <fullName evidence="6">Oligopeptide transport system ATP-binding protein</fullName>
    </submittedName>
</protein>
<comment type="similarity">
    <text evidence="1">Belongs to the ABC transporter superfamily.</text>
</comment>
<dbReference type="Proteomes" id="UP001225646">
    <property type="component" value="Unassembled WGS sequence"/>
</dbReference>
<dbReference type="SUPFAM" id="SSF52540">
    <property type="entry name" value="P-loop containing nucleoside triphosphate hydrolases"/>
    <property type="match status" value="1"/>
</dbReference>
<keyword evidence="4 6" id="KW-0067">ATP-binding</keyword>
<organism evidence="6 7">
    <name type="scientific">Aeribacillus alveayuensis</name>
    <dbReference type="NCBI Taxonomy" id="279215"/>
    <lineage>
        <taxon>Bacteria</taxon>
        <taxon>Bacillati</taxon>
        <taxon>Bacillota</taxon>
        <taxon>Bacilli</taxon>
        <taxon>Bacillales</taxon>
        <taxon>Bacillaceae</taxon>
        <taxon>Aeribacillus</taxon>
    </lineage>
</organism>
<dbReference type="Pfam" id="PF08352">
    <property type="entry name" value="oligo_HPY"/>
    <property type="match status" value="1"/>
</dbReference>
<feature type="domain" description="ABC transporter" evidence="5">
    <location>
        <begin position="6"/>
        <end position="255"/>
    </location>
</feature>
<accession>A0ABT9VQU1</accession>
<sequence>MTQELIKVENLKKYFESSSGFISKEKKVIKAVDGVSFQINKGETLGIVGESGCGKSTMGRMLMRLIKPTEGKIFFEGIDLTALKGKWLKEQRKNFQMVFQDPYASLNPRMTVYQIMEEPMRTHGLYIGKRKEKIKELLDIVGIPSSYMDRYPHEFSGGQRQRIGIARALAVEPKFIVADEPVAALDVSIQAQILNLLVDLQKEYGLTYLFIAHDLSVVQYISKRVGVMYLGQIVELSDSDELYGNPLHPYTKALFSAIPVADPFVKKERIQLYGELPSPLNPPKGCKFHTRCPLASKECQIKEPELKDVGNGHYVACHAI</sequence>
<dbReference type="RefSeq" id="WP_419152397.1">
    <property type="nucleotide sequence ID" value="NZ_JAUSTR010000012.1"/>
</dbReference>
<dbReference type="InterPro" id="IPR013563">
    <property type="entry name" value="Oligopep_ABC_C"/>
</dbReference>
<keyword evidence="3" id="KW-0547">Nucleotide-binding</keyword>
<reference evidence="6 7" key="1">
    <citation type="submission" date="2023-07" db="EMBL/GenBank/DDBJ databases">
        <title>Genomic Encyclopedia of Type Strains, Phase IV (KMG-IV): sequencing the most valuable type-strain genomes for metagenomic binning, comparative biology and taxonomic classification.</title>
        <authorList>
            <person name="Goeker M."/>
        </authorList>
    </citation>
    <scope>NUCLEOTIDE SEQUENCE [LARGE SCALE GENOMIC DNA]</scope>
    <source>
        <strain evidence="6 7">DSM 19092</strain>
    </source>
</reference>
<evidence type="ECO:0000256" key="1">
    <source>
        <dbReference type="ARBA" id="ARBA00005417"/>
    </source>
</evidence>
<evidence type="ECO:0000313" key="7">
    <source>
        <dbReference type="Proteomes" id="UP001225646"/>
    </source>
</evidence>
<evidence type="ECO:0000259" key="5">
    <source>
        <dbReference type="PROSITE" id="PS50893"/>
    </source>
</evidence>
<dbReference type="Gene3D" id="3.40.50.300">
    <property type="entry name" value="P-loop containing nucleotide triphosphate hydrolases"/>
    <property type="match status" value="1"/>
</dbReference>
<dbReference type="PROSITE" id="PS00211">
    <property type="entry name" value="ABC_TRANSPORTER_1"/>
    <property type="match status" value="1"/>
</dbReference>
<keyword evidence="2" id="KW-0813">Transport</keyword>
<evidence type="ECO:0000256" key="3">
    <source>
        <dbReference type="ARBA" id="ARBA00022741"/>
    </source>
</evidence>
<dbReference type="PANTHER" id="PTHR43776">
    <property type="entry name" value="TRANSPORT ATP-BINDING PROTEIN"/>
    <property type="match status" value="1"/>
</dbReference>
<dbReference type="InterPro" id="IPR027417">
    <property type="entry name" value="P-loop_NTPase"/>
</dbReference>
<dbReference type="PROSITE" id="PS50893">
    <property type="entry name" value="ABC_TRANSPORTER_2"/>
    <property type="match status" value="1"/>
</dbReference>
<dbReference type="EMBL" id="JAUSTR010000012">
    <property type="protein sequence ID" value="MDQ0163249.1"/>
    <property type="molecule type" value="Genomic_DNA"/>
</dbReference>
<evidence type="ECO:0000256" key="4">
    <source>
        <dbReference type="ARBA" id="ARBA00022840"/>
    </source>
</evidence>
<comment type="caution">
    <text evidence="6">The sequence shown here is derived from an EMBL/GenBank/DDBJ whole genome shotgun (WGS) entry which is preliminary data.</text>
</comment>
<name>A0ABT9VQU1_9BACI</name>
<evidence type="ECO:0000256" key="2">
    <source>
        <dbReference type="ARBA" id="ARBA00022448"/>
    </source>
</evidence>
<evidence type="ECO:0000313" key="6">
    <source>
        <dbReference type="EMBL" id="MDQ0163249.1"/>
    </source>
</evidence>
<dbReference type="InterPro" id="IPR017871">
    <property type="entry name" value="ABC_transporter-like_CS"/>
</dbReference>
<dbReference type="GO" id="GO:0005524">
    <property type="term" value="F:ATP binding"/>
    <property type="evidence" value="ECO:0007669"/>
    <property type="project" value="UniProtKB-KW"/>
</dbReference>
<dbReference type="NCBIfam" id="TIGR01727">
    <property type="entry name" value="oligo_HPY"/>
    <property type="match status" value="1"/>
</dbReference>
<dbReference type="SMART" id="SM00382">
    <property type="entry name" value="AAA"/>
    <property type="match status" value="1"/>
</dbReference>
<dbReference type="Pfam" id="PF00005">
    <property type="entry name" value="ABC_tran"/>
    <property type="match status" value="1"/>
</dbReference>
<dbReference type="PANTHER" id="PTHR43776:SF7">
    <property type="entry name" value="D,D-DIPEPTIDE TRANSPORT ATP-BINDING PROTEIN DDPF-RELATED"/>
    <property type="match status" value="1"/>
</dbReference>
<keyword evidence="7" id="KW-1185">Reference proteome</keyword>
<dbReference type="InterPro" id="IPR050319">
    <property type="entry name" value="ABC_transp_ATP-bind"/>
</dbReference>
<dbReference type="InterPro" id="IPR003439">
    <property type="entry name" value="ABC_transporter-like_ATP-bd"/>
</dbReference>
<dbReference type="CDD" id="cd03257">
    <property type="entry name" value="ABC_NikE_OppD_transporters"/>
    <property type="match status" value="1"/>
</dbReference>
<gene>
    <name evidence="6" type="ORF">J2S06_002328</name>
</gene>